<protein>
    <submittedName>
        <fullName evidence="8">Archaemetzincin-2-like protein</fullName>
    </submittedName>
</protein>
<keyword evidence="2" id="KW-0645">Protease</keyword>
<dbReference type="InterPro" id="IPR012962">
    <property type="entry name" value="Pept_M54_archaemetzincn"/>
</dbReference>
<dbReference type="PANTHER" id="PTHR15910">
    <property type="entry name" value="ARCHAEMETZINCIN"/>
    <property type="match status" value="1"/>
</dbReference>
<gene>
    <name evidence="8" type="ORF">PT974_10870</name>
</gene>
<name>A0ABR0SB15_9HYPO</name>
<sequence>MSSSKISHSADEACRHSQVYLDVSPHARVAKFKRPSEKQRVAAASGNDQGKEWGLLTSRERFGDAMTFPGPLILPEDDLAEDPEFPPQDFAEWRDEEERNPVTSARKTIYVVPSPKIEAEVSKMKLWGPGASKKNHEVVEPPNLEDVVHYLAAFFHGIKVKVLDKTFSWQVWDEPTGTTKRRATTPAKPYDATPLKDPDEERLIGLKTPKQQLFGIRCRPSPDGVSAMQVNLDDVLDALMGSIPRDAHSVVILLDQDMYEGDGDIFTAGRAYGGSRIAAVSHFRDHPLHAPPGGGGHAWPLSHCAAYVDFLCAKSLPKGVKRSKALPTARGVGPLHAAVEAAATTVGPRSSSSSSVIVPPGSLNAQWLGRTVQTMAHELCHCLGMDHCVYFACVMQGSGNSEEAVRQPPYLCPVCLEKLAAGIGGGSSEVGTPPRPRA</sequence>
<feature type="region of interest" description="Disordered" evidence="7">
    <location>
        <begin position="32"/>
        <end position="52"/>
    </location>
</feature>
<accession>A0ABR0SB15</accession>
<keyword evidence="4" id="KW-0378">Hydrolase</keyword>
<feature type="region of interest" description="Disordered" evidence="7">
    <location>
        <begin position="178"/>
        <end position="197"/>
    </location>
</feature>
<dbReference type="PANTHER" id="PTHR15910:SF1">
    <property type="entry name" value="ARCHAEMETZINCIN-2"/>
    <property type="match status" value="1"/>
</dbReference>
<keyword evidence="9" id="KW-1185">Reference proteome</keyword>
<keyword evidence="5" id="KW-0862">Zinc</keyword>
<evidence type="ECO:0000256" key="4">
    <source>
        <dbReference type="ARBA" id="ARBA00022801"/>
    </source>
</evidence>
<evidence type="ECO:0000256" key="6">
    <source>
        <dbReference type="ARBA" id="ARBA00023049"/>
    </source>
</evidence>
<keyword evidence="6" id="KW-0482">Metalloprotease</keyword>
<evidence type="ECO:0000313" key="8">
    <source>
        <dbReference type="EMBL" id="KAK5989352.1"/>
    </source>
</evidence>
<organism evidence="8 9">
    <name type="scientific">Cladobotryum mycophilum</name>
    <dbReference type="NCBI Taxonomy" id="491253"/>
    <lineage>
        <taxon>Eukaryota</taxon>
        <taxon>Fungi</taxon>
        <taxon>Dikarya</taxon>
        <taxon>Ascomycota</taxon>
        <taxon>Pezizomycotina</taxon>
        <taxon>Sordariomycetes</taxon>
        <taxon>Hypocreomycetidae</taxon>
        <taxon>Hypocreales</taxon>
        <taxon>Hypocreaceae</taxon>
        <taxon>Cladobotryum</taxon>
    </lineage>
</organism>
<dbReference type="CDD" id="cd11375">
    <property type="entry name" value="Peptidase_M54"/>
    <property type="match status" value="1"/>
</dbReference>
<evidence type="ECO:0000256" key="7">
    <source>
        <dbReference type="SAM" id="MobiDB-lite"/>
    </source>
</evidence>
<dbReference type="SUPFAM" id="SSF55486">
    <property type="entry name" value="Metalloproteases ('zincins'), catalytic domain"/>
    <property type="match status" value="1"/>
</dbReference>
<dbReference type="Gene3D" id="3.40.390.10">
    <property type="entry name" value="Collagenase (Catalytic Domain)"/>
    <property type="match status" value="1"/>
</dbReference>
<proteinExistence type="predicted"/>
<keyword evidence="3" id="KW-0479">Metal-binding</keyword>
<evidence type="ECO:0000256" key="2">
    <source>
        <dbReference type="ARBA" id="ARBA00022670"/>
    </source>
</evidence>
<evidence type="ECO:0000256" key="1">
    <source>
        <dbReference type="ARBA" id="ARBA00001947"/>
    </source>
</evidence>
<evidence type="ECO:0000256" key="5">
    <source>
        <dbReference type="ARBA" id="ARBA00022833"/>
    </source>
</evidence>
<evidence type="ECO:0000256" key="3">
    <source>
        <dbReference type="ARBA" id="ARBA00022723"/>
    </source>
</evidence>
<dbReference type="InterPro" id="IPR024079">
    <property type="entry name" value="MetalloPept_cat_dom_sf"/>
</dbReference>
<comment type="cofactor">
    <cofactor evidence="1">
        <name>Zn(2+)</name>
        <dbReference type="ChEBI" id="CHEBI:29105"/>
    </cofactor>
</comment>
<dbReference type="Pfam" id="PF07998">
    <property type="entry name" value="Peptidase_M54"/>
    <property type="match status" value="1"/>
</dbReference>
<dbReference type="EMBL" id="JAVFKD010000015">
    <property type="protein sequence ID" value="KAK5989352.1"/>
    <property type="molecule type" value="Genomic_DNA"/>
</dbReference>
<comment type="caution">
    <text evidence="8">The sequence shown here is derived from an EMBL/GenBank/DDBJ whole genome shotgun (WGS) entry which is preliminary data.</text>
</comment>
<reference evidence="8 9" key="1">
    <citation type="submission" date="2024-01" db="EMBL/GenBank/DDBJ databases">
        <title>Complete genome of Cladobotryum mycophilum ATHUM6906.</title>
        <authorList>
            <person name="Christinaki A.C."/>
            <person name="Myridakis A.I."/>
            <person name="Kouvelis V.N."/>
        </authorList>
    </citation>
    <scope>NUCLEOTIDE SEQUENCE [LARGE SCALE GENOMIC DNA]</scope>
    <source>
        <strain evidence="8 9">ATHUM6906</strain>
    </source>
</reference>
<dbReference type="Proteomes" id="UP001338125">
    <property type="component" value="Unassembled WGS sequence"/>
</dbReference>
<evidence type="ECO:0000313" key="9">
    <source>
        <dbReference type="Proteomes" id="UP001338125"/>
    </source>
</evidence>